<dbReference type="Proteomes" id="UP000242287">
    <property type="component" value="Unassembled WGS sequence"/>
</dbReference>
<reference evidence="1 2" key="1">
    <citation type="submission" date="2014-02" db="EMBL/GenBank/DDBJ databases">
        <title>Transposable element dynamics among asymbiotic and ectomycorrhizal Amanita fungi.</title>
        <authorList>
            <consortium name="DOE Joint Genome Institute"/>
            <person name="Hess J."/>
            <person name="Skrede I."/>
            <person name="Wolfe B."/>
            <person name="LaButti K."/>
            <person name="Ohm R.A."/>
            <person name="Grigoriev I.V."/>
            <person name="Pringle A."/>
        </authorList>
    </citation>
    <scope>NUCLEOTIDE SEQUENCE [LARGE SCALE GENOMIC DNA]</scope>
    <source>
        <strain evidence="1 2">SKay4041</strain>
    </source>
</reference>
<dbReference type="AlphaFoldDB" id="A0A2A9ND69"/>
<keyword evidence="2" id="KW-1185">Reference proteome</keyword>
<evidence type="ECO:0000313" key="2">
    <source>
        <dbReference type="Proteomes" id="UP000242287"/>
    </source>
</evidence>
<protein>
    <submittedName>
        <fullName evidence="1">Uncharacterized protein</fullName>
    </submittedName>
</protein>
<feature type="non-terminal residue" evidence="1">
    <location>
        <position position="122"/>
    </location>
</feature>
<dbReference type="EMBL" id="KZ302057">
    <property type="protein sequence ID" value="PFH48569.1"/>
    <property type="molecule type" value="Genomic_DNA"/>
</dbReference>
<sequence length="122" mass="13353">MSLLQVLAIMLREPGPVSLGHQPASRLSWPIFALGHPLRSEAANNDIRQQRLRPKSMTVMSGVQAGVLPHEQTATQISTTLDSLSRNPNNIGTLESSRILSLDQCAVGLVLRFGFETCYETL</sequence>
<organism evidence="1 2">
    <name type="scientific">Amanita thiersii Skay4041</name>
    <dbReference type="NCBI Taxonomy" id="703135"/>
    <lineage>
        <taxon>Eukaryota</taxon>
        <taxon>Fungi</taxon>
        <taxon>Dikarya</taxon>
        <taxon>Basidiomycota</taxon>
        <taxon>Agaricomycotina</taxon>
        <taxon>Agaricomycetes</taxon>
        <taxon>Agaricomycetidae</taxon>
        <taxon>Agaricales</taxon>
        <taxon>Pluteineae</taxon>
        <taxon>Amanitaceae</taxon>
        <taxon>Amanita</taxon>
    </lineage>
</organism>
<evidence type="ECO:0000313" key="1">
    <source>
        <dbReference type="EMBL" id="PFH48569.1"/>
    </source>
</evidence>
<accession>A0A2A9ND69</accession>
<gene>
    <name evidence="1" type="ORF">AMATHDRAFT_65015</name>
</gene>
<name>A0A2A9ND69_9AGAR</name>
<proteinExistence type="predicted"/>